<evidence type="ECO:0000313" key="7">
    <source>
        <dbReference type="Proteomes" id="UP001597375"/>
    </source>
</evidence>
<dbReference type="PRINTS" id="PR00039">
    <property type="entry name" value="HTHLYSR"/>
</dbReference>
<dbReference type="Gene3D" id="3.40.190.10">
    <property type="entry name" value="Periplasmic binding protein-like II"/>
    <property type="match status" value="2"/>
</dbReference>
<organism evidence="6 7">
    <name type="scientific">Luteolibacter algae</name>
    <dbReference type="NCBI Taxonomy" id="454151"/>
    <lineage>
        <taxon>Bacteria</taxon>
        <taxon>Pseudomonadati</taxon>
        <taxon>Verrucomicrobiota</taxon>
        <taxon>Verrucomicrobiia</taxon>
        <taxon>Verrucomicrobiales</taxon>
        <taxon>Verrucomicrobiaceae</taxon>
        <taxon>Luteolibacter</taxon>
    </lineage>
</organism>
<keyword evidence="7" id="KW-1185">Reference proteome</keyword>
<dbReference type="PANTHER" id="PTHR30126:SF39">
    <property type="entry name" value="HTH-TYPE TRANSCRIPTIONAL REGULATOR CYSL"/>
    <property type="match status" value="1"/>
</dbReference>
<evidence type="ECO:0000256" key="1">
    <source>
        <dbReference type="ARBA" id="ARBA00009437"/>
    </source>
</evidence>
<comment type="similarity">
    <text evidence="1">Belongs to the LysR transcriptional regulatory family.</text>
</comment>
<dbReference type="InterPro" id="IPR036390">
    <property type="entry name" value="WH_DNA-bd_sf"/>
</dbReference>
<dbReference type="Gene3D" id="1.10.10.10">
    <property type="entry name" value="Winged helix-like DNA-binding domain superfamily/Winged helix DNA-binding domain"/>
    <property type="match status" value="1"/>
</dbReference>
<evidence type="ECO:0000256" key="4">
    <source>
        <dbReference type="ARBA" id="ARBA00023163"/>
    </source>
</evidence>
<dbReference type="SUPFAM" id="SSF46785">
    <property type="entry name" value="Winged helix' DNA-binding domain"/>
    <property type="match status" value="1"/>
</dbReference>
<keyword evidence="4" id="KW-0804">Transcription</keyword>
<dbReference type="Pfam" id="PF00126">
    <property type="entry name" value="HTH_1"/>
    <property type="match status" value="1"/>
</dbReference>
<evidence type="ECO:0000256" key="2">
    <source>
        <dbReference type="ARBA" id="ARBA00023015"/>
    </source>
</evidence>
<name>A0ABW5DAD8_9BACT</name>
<dbReference type="InterPro" id="IPR005119">
    <property type="entry name" value="LysR_subst-bd"/>
</dbReference>
<dbReference type="Proteomes" id="UP001597375">
    <property type="component" value="Unassembled WGS sequence"/>
</dbReference>
<comment type="caution">
    <text evidence="6">The sequence shown here is derived from an EMBL/GenBank/DDBJ whole genome shotgun (WGS) entry which is preliminary data.</text>
</comment>
<reference evidence="7" key="1">
    <citation type="journal article" date="2019" name="Int. J. Syst. Evol. Microbiol.">
        <title>The Global Catalogue of Microorganisms (GCM) 10K type strain sequencing project: providing services to taxonomists for standard genome sequencing and annotation.</title>
        <authorList>
            <consortium name="The Broad Institute Genomics Platform"/>
            <consortium name="The Broad Institute Genome Sequencing Center for Infectious Disease"/>
            <person name="Wu L."/>
            <person name="Ma J."/>
        </authorList>
    </citation>
    <scope>NUCLEOTIDE SEQUENCE [LARGE SCALE GENOMIC DNA]</scope>
    <source>
        <strain evidence="7">CGMCC 4.7106</strain>
    </source>
</reference>
<dbReference type="InterPro" id="IPR000847">
    <property type="entry name" value="LysR_HTH_N"/>
</dbReference>
<evidence type="ECO:0000313" key="6">
    <source>
        <dbReference type="EMBL" id="MFD2258088.1"/>
    </source>
</evidence>
<accession>A0ABW5DAD8</accession>
<dbReference type="CDD" id="cd05466">
    <property type="entry name" value="PBP2_LTTR_substrate"/>
    <property type="match status" value="1"/>
</dbReference>
<proteinExistence type="inferred from homology"/>
<dbReference type="RefSeq" id="WP_386821530.1">
    <property type="nucleotide sequence ID" value="NZ_JBHUIT010000034.1"/>
</dbReference>
<dbReference type="SUPFAM" id="SSF53850">
    <property type="entry name" value="Periplasmic binding protein-like II"/>
    <property type="match status" value="1"/>
</dbReference>
<dbReference type="PROSITE" id="PS50931">
    <property type="entry name" value="HTH_LYSR"/>
    <property type="match status" value="1"/>
</dbReference>
<evidence type="ECO:0000256" key="3">
    <source>
        <dbReference type="ARBA" id="ARBA00023125"/>
    </source>
</evidence>
<keyword evidence="3" id="KW-0238">DNA-binding</keyword>
<gene>
    <name evidence="6" type="ORF">ACFSSA_15510</name>
</gene>
<protein>
    <submittedName>
        <fullName evidence="6">LysR family transcriptional regulator</fullName>
    </submittedName>
</protein>
<keyword evidence="2" id="KW-0805">Transcription regulation</keyword>
<dbReference type="PANTHER" id="PTHR30126">
    <property type="entry name" value="HTH-TYPE TRANSCRIPTIONAL REGULATOR"/>
    <property type="match status" value="1"/>
</dbReference>
<evidence type="ECO:0000259" key="5">
    <source>
        <dbReference type="PROSITE" id="PS50931"/>
    </source>
</evidence>
<feature type="domain" description="HTH lysR-type" evidence="5">
    <location>
        <begin position="5"/>
        <end position="62"/>
    </location>
</feature>
<dbReference type="EMBL" id="JBHUIT010000034">
    <property type="protein sequence ID" value="MFD2258088.1"/>
    <property type="molecule type" value="Genomic_DNA"/>
</dbReference>
<dbReference type="Pfam" id="PF03466">
    <property type="entry name" value="LysR_substrate"/>
    <property type="match status" value="1"/>
</dbReference>
<sequence length="302" mass="33760">MDWVPDLRQLRALVAVAEEGSFTLAARKLFVTQSAVSHSLRTLEEQLGCKLLDRSGKRVATTSEGDILLKRCKRVLQELDQATRDLDGLRRWGQTRIRVGAPHSLCHYVVPSVLREFRDCFPRCEPNIEAADTAVLLEKLAIGELDLVVGLKPKNHSTDGYRPMFNDRLAFVISPFHPWAAQADSMESSLSAQQFIIYAKATETHRLIESWMDSMSEKMKKPLVLGDMQAIKEMAKLGTGVGIVASWVASKEIADGTLKAIKIPGPQIDREWGVFHSVQRRPSLVEEAFIGLCEMAFENMPS</sequence>
<dbReference type="InterPro" id="IPR036388">
    <property type="entry name" value="WH-like_DNA-bd_sf"/>
</dbReference>